<dbReference type="EMBL" id="VTWU01000006">
    <property type="protein sequence ID" value="KAA9327499.1"/>
    <property type="molecule type" value="Genomic_DNA"/>
</dbReference>
<evidence type="ECO:0000256" key="2">
    <source>
        <dbReference type="ARBA" id="ARBA00022723"/>
    </source>
</evidence>
<dbReference type="PROSITE" id="PS51007">
    <property type="entry name" value="CYTC"/>
    <property type="match status" value="1"/>
</dbReference>
<keyword evidence="3" id="KW-0408">Iron</keyword>
<dbReference type="Proteomes" id="UP000326380">
    <property type="component" value="Unassembled WGS sequence"/>
</dbReference>
<gene>
    <name evidence="4" type="ORF">F0P96_16080</name>
</gene>
<keyword evidence="5" id="KW-1185">Reference proteome</keyword>
<dbReference type="PROSITE" id="PS51257">
    <property type="entry name" value="PROKAR_LIPOPROTEIN"/>
    <property type="match status" value="1"/>
</dbReference>
<dbReference type="GO" id="GO:0020037">
    <property type="term" value="F:heme binding"/>
    <property type="evidence" value="ECO:0007669"/>
    <property type="project" value="InterPro"/>
</dbReference>
<dbReference type="Pfam" id="PF00034">
    <property type="entry name" value="Cytochrom_C"/>
    <property type="match status" value="1"/>
</dbReference>
<dbReference type="InterPro" id="IPR009056">
    <property type="entry name" value="Cyt_c-like_dom"/>
</dbReference>
<dbReference type="PANTHER" id="PTHR35008">
    <property type="entry name" value="BLL4482 PROTEIN-RELATED"/>
    <property type="match status" value="1"/>
</dbReference>
<comment type="caution">
    <text evidence="4">The sequence shown here is derived from an EMBL/GenBank/DDBJ whole genome shotgun (WGS) entry which is preliminary data.</text>
</comment>
<reference evidence="4 5" key="1">
    <citation type="submission" date="2019-09" db="EMBL/GenBank/DDBJ databases">
        <title>Genome sequence of Hymenobacter sp. M3.</title>
        <authorList>
            <person name="Srinivasan S."/>
        </authorList>
    </citation>
    <scope>NUCLEOTIDE SEQUENCE [LARGE SCALE GENOMIC DNA]</scope>
    <source>
        <strain evidence="4 5">M3</strain>
    </source>
</reference>
<dbReference type="AlphaFoldDB" id="A0A7L4ZTA2"/>
<evidence type="ECO:0000256" key="1">
    <source>
        <dbReference type="ARBA" id="ARBA00022617"/>
    </source>
</evidence>
<dbReference type="Gene3D" id="1.10.760.10">
    <property type="entry name" value="Cytochrome c-like domain"/>
    <property type="match status" value="1"/>
</dbReference>
<dbReference type="InterPro" id="IPR036909">
    <property type="entry name" value="Cyt_c-like_dom_sf"/>
</dbReference>
<accession>A0A7L4ZTA2</accession>
<name>A0A7L4ZTA2_9BACT</name>
<sequence>MPSFVARCCGSLAVVGAAVGLLSGCFTDRQNEGQRLYAQRCASCHGDQGQGLRRLIPPLAGADYLKTHRTQLPCLIQHGQQGPMVVNGIEYNQVMPAQHDLTDAQITNLLNYVQTHWGNRLEPYTISEVTTLLVPCHGIDGK</sequence>
<keyword evidence="2" id="KW-0479">Metal-binding</keyword>
<dbReference type="InterPro" id="IPR051459">
    <property type="entry name" value="Cytochrome_c-type_DH"/>
</dbReference>
<evidence type="ECO:0000313" key="4">
    <source>
        <dbReference type="EMBL" id="KAA9327499.1"/>
    </source>
</evidence>
<protein>
    <submittedName>
        <fullName evidence="4">Cytochrome c</fullName>
    </submittedName>
</protein>
<dbReference type="GO" id="GO:0009055">
    <property type="term" value="F:electron transfer activity"/>
    <property type="evidence" value="ECO:0007669"/>
    <property type="project" value="InterPro"/>
</dbReference>
<organism evidence="4 5">
    <name type="scientific">Hymenobacter busanensis</name>
    <dbReference type="NCBI Taxonomy" id="2607656"/>
    <lineage>
        <taxon>Bacteria</taxon>
        <taxon>Pseudomonadati</taxon>
        <taxon>Bacteroidota</taxon>
        <taxon>Cytophagia</taxon>
        <taxon>Cytophagales</taxon>
        <taxon>Hymenobacteraceae</taxon>
        <taxon>Hymenobacter</taxon>
    </lineage>
</organism>
<dbReference type="GO" id="GO:0046872">
    <property type="term" value="F:metal ion binding"/>
    <property type="evidence" value="ECO:0007669"/>
    <property type="project" value="UniProtKB-KW"/>
</dbReference>
<keyword evidence="1" id="KW-0349">Heme</keyword>
<dbReference type="SUPFAM" id="SSF46626">
    <property type="entry name" value="Cytochrome c"/>
    <property type="match status" value="1"/>
</dbReference>
<evidence type="ECO:0000256" key="3">
    <source>
        <dbReference type="ARBA" id="ARBA00023004"/>
    </source>
</evidence>
<proteinExistence type="predicted"/>
<evidence type="ECO:0000313" key="5">
    <source>
        <dbReference type="Proteomes" id="UP000326380"/>
    </source>
</evidence>
<dbReference type="PANTHER" id="PTHR35008:SF4">
    <property type="entry name" value="BLL4482 PROTEIN"/>
    <property type="match status" value="1"/>
</dbReference>